<keyword evidence="1" id="KW-0472">Membrane</keyword>
<keyword evidence="3" id="KW-1185">Reference proteome</keyword>
<dbReference type="InterPro" id="IPR036291">
    <property type="entry name" value="NAD(P)-bd_dom_sf"/>
</dbReference>
<evidence type="ECO:0000313" key="3">
    <source>
        <dbReference type="Proteomes" id="UP001334084"/>
    </source>
</evidence>
<dbReference type="GeneID" id="90540024"/>
<dbReference type="PANTHER" id="PTHR43550:SF3">
    <property type="entry name" value="3-KETODIHYDROSPHINGOSINE REDUCTASE"/>
    <property type="match status" value="1"/>
</dbReference>
<dbReference type="SUPFAM" id="SSF51735">
    <property type="entry name" value="NAD(P)-binding Rossmann-fold domains"/>
    <property type="match status" value="1"/>
</dbReference>
<dbReference type="GO" id="GO:0005789">
    <property type="term" value="C:endoplasmic reticulum membrane"/>
    <property type="evidence" value="ECO:0007669"/>
    <property type="project" value="TreeGrafter"/>
</dbReference>
<keyword evidence="1" id="KW-0812">Transmembrane</keyword>
<evidence type="ECO:0000313" key="2">
    <source>
        <dbReference type="EMBL" id="WUR02221.1"/>
    </source>
</evidence>
<dbReference type="InterPro" id="IPR002347">
    <property type="entry name" value="SDR_fam"/>
</dbReference>
<dbReference type="RefSeq" id="XP_065328366.1">
    <property type="nucleotide sequence ID" value="XM_065472294.1"/>
</dbReference>
<dbReference type="GO" id="GO:0047560">
    <property type="term" value="F:3-dehydrosphinganine reductase activity"/>
    <property type="evidence" value="ECO:0007669"/>
    <property type="project" value="TreeGrafter"/>
</dbReference>
<dbReference type="Proteomes" id="UP001334084">
    <property type="component" value="Chromosome 1"/>
</dbReference>
<sequence length="291" mass="33629">MILTLIWCCLPIVIILNYIFAKQTKRTKIYNKKVLIIGGGSGLGESLAHKLNIGFNKVTITSRDQNLIDEINTCTNMKAFYCDVFDDSSFENVLTDYDIIFYCTGLSIPASLNKSSVKSFELCEGTNYLGMIKILKNYISLNKKPFDFIMIGSTLATFPLEGYSTYSPSKSAMLSFFYSTYRELKNMGVNLHFFSPPNMQTRGFDIENRTKPKYAKTIESIFRVYDPDDCANFLIENFQNRKIITIDWFTYFCHIRFDCEKMIDYLFFPVSIIVLWCAKTFTAISYNIFNK</sequence>
<reference evidence="2" key="1">
    <citation type="journal article" date="2024" name="BMC Genomics">
        <title>Functional annotation of a divergent genome using sequence and structure-based similarity.</title>
        <authorList>
            <person name="Svedberg D."/>
            <person name="Winiger R.R."/>
            <person name="Berg A."/>
            <person name="Sharma H."/>
            <person name="Tellgren-Roth C."/>
            <person name="Debrunner-Vossbrinck B.A."/>
            <person name="Vossbrinck C.R."/>
            <person name="Barandun J."/>
        </authorList>
    </citation>
    <scope>NUCLEOTIDE SEQUENCE</scope>
    <source>
        <strain evidence="2">Illinois isolate</strain>
    </source>
</reference>
<dbReference type="EMBL" id="CP142726">
    <property type="protein sequence ID" value="WUR02221.1"/>
    <property type="molecule type" value="Genomic_DNA"/>
</dbReference>
<organism evidence="2 3">
    <name type="scientific">Vairimorpha necatrix</name>
    <dbReference type="NCBI Taxonomy" id="6039"/>
    <lineage>
        <taxon>Eukaryota</taxon>
        <taxon>Fungi</taxon>
        <taxon>Fungi incertae sedis</taxon>
        <taxon>Microsporidia</taxon>
        <taxon>Nosematidae</taxon>
        <taxon>Vairimorpha</taxon>
    </lineage>
</organism>
<evidence type="ECO:0000256" key="1">
    <source>
        <dbReference type="SAM" id="Phobius"/>
    </source>
</evidence>
<feature type="transmembrane region" description="Helical" evidence="1">
    <location>
        <begin position="265"/>
        <end position="289"/>
    </location>
</feature>
<name>A0AAX4J8G5_9MICR</name>
<proteinExistence type="predicted"/>
<accession>A0AAX4J8G5</accession>
<dbReference type="GO" id="GO:0030148">
    <property type="term" value="P:sphingolipid biosynthetic process"/>
    <property type="evidence" value="ECO:0007669"/>
    <property type="project" value="TreeGrafter"/>
</dbReference>
<dbReference type="PANTHER" id="PTHR43550">
    <property type="entry name" value="3-KETODIHYDROSPHINGOSINE REDUCTASE"/>
    <property type="match status" value="1"/>
</dbReference>
<dbReference type="Gene3D" id="3.40.50.720">
    <property type="entry name" value="NAD(P)-binding Rossmann-like Domain"/>
    <property type="match status" value="1"/>
</dbReference>
<keyword evidence="1" id="KW-1133">Transmembrane helix</keyword>
<dbReference type="Pfam" id="PF00106">
    <property type="entry name" value="adh_short"/>
    <property type="match status" value="1"/>
</dbReference>
<dbReference type="AlphaFoldDB" id="A0AAX4J8G5"/>
<gene>
    <name evidence="2" type="ORF">VNE69_01160</name>
</gene>
<dbReference type="GO" id="GO:0006666">
    <property type="term" value="P:3-keto-sphinganine metabolic process"/>
    <property type="evidence" value="ECO:0007669"/>
    <property type="project" value="TreeGrafter"/>
</dbReference>
<dbReference type="KEGG" id="vnx:VNE69_01160"/>
<protein>
    <submittedName>
        <fullName evidence="2">3-ketodihydrosphingosine reductase</fullName>
    </submittedName>
</protein>